<organism evidence="3 4">
    <name type="scientific">Eubacterium barkeri</name>
    <name type="common">Clostridium barkeri</name>
    <dbReference type="NCBI Taxonomy" id="1528"/>
    <lineage>
        <taxon>Bacteria</taxon>
        <taxon>Bacillati</taxon>
        <taxon>Bacillota</taxon>
        <taxon>Clostridia</taxon>
        <taxon>Eubacteriales</taxon>
        <taxon>Eubacteriaceae</taxon>
        <taxon>Eubacterium</taxon>
    </lineage>
</organism>
<dbReference type="InterPro" id="IPR009636">
    <property type="entry name" value="SCAF"/>
</dbReference>
<keyword evidence="1" id="KW-0175">Coiled coil</keyword>
<dbReference type="STRING" id="1528.SAMN04488579_11749"/>
<dbReference type="EMBL" id="FNOU01000017">
    <property type="protein sequence ID" value="SDY13375.1"/>
    <property type="molecule type" value="Genomic_DNA"/>
</dbReference>
<dbReference type="Pfam" id="PF06810">
    <property type="entry name" value="Phage_scaffold"/>
    <property type="match status" value="1"/>
</dbReference>
<evidence type="ECO:0000313" key="4">
    <source>
        <dbReference type="Proteomes" id="UP000199652"/>
    </source>
</evidence>
<feature type="compositionally biased region" description="Basic and acidic residues" evidence="2">
    <location>
        <begin position="180"/>
        <end position="192"/>
    </location>
</feature>
<evidence type="ECO:0000313" key="3">
    <source>
        <dbReference type="EMBL" id="SDY13375.1"/>
    </source>
</evidence>
<dbReference type="AlphaFoldDB" id="A0A1H3HDS6"/>
<evidence type="ECO:0000256" key="2">
    <source>
        <dbReference type="SAM" id="MobiDB-lite"/>
    </source>
</evidence>
<gene>
    <name evidence="3" type="ORF">SAMN04488579_11749</name>
</gene>
<dbReference type="Proteomes" id="UP000199652">
    <property type="component" value="Unassembled WGS sequence"/>
</dbReference>
<feature type="coiled-coil region" evidence="1">
    <location>
        <begin position="43"/>
        <end position="87"/>
    </location>
</feature>
<accession>A0A1H3HDS6</accession>
<protein>
    <submittedName>
        <fullName evidence="3">Phage minor structural protein GP20</fullName>
    </submittedName>
</protein>
<evidence type="ECO:0000256" key="1">
    <source>
        <dbReference type="SAM" id="Coils"/>
    </source>
</evidence>
<name>A0A1H3HDS6_EUBBA</name>
<feature type="region of interest" description="Disordered" evidence="2">
    <location>
        <begin position="150"/>
        <end position="192"/>
    </location>
</feature>
<dbReference type="OrthoDB" id="2365850at2"/>
<reference evidence="4" key="1">
    <citation type="submission" date="2016-10" db="EMBL/GenBank/DDBJ databases">
        <authorList>
            <person name="Varghese N."/>
            <person name="Submissions S."/>
        </authorList>
    </citation>
    <scope>NUCLEOTIDE SEQUENCE [LARGE SCALE GENOMIC DNA]</scope>
    <source>
        <strain evidence="4">VPI 5359</strain>
    </source>
</reference>
<sequence length="192" mass="21200">MNTEEFRALGLDEAVAKKAAEASKKELEGYIPKNRFEEVNTAKKQLEKDLKDRDGQLDELKKNAGDNEALKQQIEVLQGDNQKKDEDYQKQIRELAITNAVKLAISETAQDVDLVASLLDTDKIILSADGSITGIDEQVKALKESKTFLFKEEDSNQNPQAGFQFGGDGKGSQTAPAQKSIKDAIAEHYKQG</sequence>
<proteinExistence type="predicted"/>
<dbReference type="RefSeq" id="WP_090246078.1">
    <property type="nucleotide sequence ID" value="NZ_FNOU01000017.1"/>
</dbReference>
<keyword evidence="4" id="KW-1185">Reference proteome</keyword>